<gene>
    <name evidence="1" type="ORF">AA23TX_03470</name>
</gene>
<reference evidence="1 2" key="1">
    <citation type="submission" date="2019-09" db="EMBL/GenBank/DDBJ databases">
        <authorList>
            <person name="Leyn A S."/>
        </authorList>
    </citation>
    <scope>NUCLEOTIDE SEQUENCE [LARGE SCALE GENOMIC DNA]</scope>
    <source>
        <strain evidence="1">AA231_1</strain>
    </source>
</reference>
<keyword evidence="2" id="KW-1185">Reference proteome</keyword>
<dbReference type="AlphaFoldDB" id="A0A6I8LTK5"/>
<proteinExistence type="predicted"/>
<evidence type="ECO:0000313" key="1">
    <source>
        <dbReference type="EMBL" id="VVJ18449.1"/>
    </source>
</evidence>
<evidence type="ECO:0000313" key="2">
    <source>
        <dbReference type="Proteomes" id="UP000399805"/>
    </source>
</evidence>
<protein>
    <submittedName>
        <fullName evidence="1">Uncharacterized protein</fullName>
    </submittedName>
</protein>
<accession>A0A6I8LTK5</accession>
<dbReference type="EMBL" id="CABVGP010000001">
    <property type="protein sequence ID" value="VVJ18449.1"/>
    <property type="molecule type" value="Genomic_DNA"/>
</dbReference>
<organism evidence="1 2">
    <name type="scientific">Amycolatopsis camponoti</name>
    <dbReference type="NCBI Taxonomy" id="2606593"/>
    <lineage>
        <taxon>Bacteria</taxon>
        <taxon>Bacillati</taxon>
        <taxon>Actinomycetota</taxon>
        <taxon>Actinomycetes</taxon>
        <taxon>Pseudonocardiales</taxon>
        <taxon>Pseudonocardiaceae</taxon>
        <taxon>Amycolatopsis</taxon>
    </lineage>
</organism>
<name>A0A6I8LTK5_9PSEU</name>
<dbReference type="Proteomes" id="UP000399805">
    <property type="component" value="Unassembled WGS sequence"/>
</dbReference>
<sequence length="44" mass="4881">MRRRCCGPATLPPNPADTAVSLSSERQLVRGVRLSTHLVFFRLA</sequence>